<dbReference type="Gene3D" id="3.30.2410.10">
    <property type="entry name" value="Hect, E3 ligase catalytic domain"/>
    <property type="match status" value="1"/>
</dbReference>
<dbReference type="InterPro" id="IPR043136">
    <property type="entry name" value="B30.2/SPRY_sf"/>
</dbReference>
<dbReference type="SUPFAM" id="SSF53335">
    <property type="entry name" value="S-adenosyl-L-methionine-dependent methyltransferases"/>
    <property type="match status" value="1"/>
</dbReference>
<name>A0A0D2NUI7_9CHLO</name>
<evidence type="ECO:0000256" key="2">
    <source>
        <dbReference type="ARBA" id="ARBA00004906"/>
    </source>
</evidence>
<dbReference type="SUPFAM" id="SSF56204">
    <property type="entry name" value="Hect, E3 ligase catalytic domain"/>
    <property type="match status" value="1"/>
</dbReference>
<dbReference type="EC" id="2.3.2.26" evidence="3"/>
<comment type="catalytic activity">
    <reaction evidence="1">
        <text>S-ubiquitinyl-[E2 ubiquitin-conjugating enzyme]-L-cysteine + [acceptor protein]-L-lysine = [E2 ubiquitin-conjugating enzyme]-L-cysteine + N(6)-ubiquitinyl-[acceptor protein]-L-lysine.</text>
        <dbReference type="EC" id="2.3.2.26"/>
    </reaction>
</comment>
<dbReference type="InterPro" id="IPR001870">
    <property type="entry name" value="B30.2/SPRY"/>
</dbReference>
<evidence type="ECO:0000256" key="3">
    <source>
        <dbReference type="ARBA" id="ARBA00012485"/>
    </source>
</evidence>
<dbReference type="Gene3D" id="3.90.1750.10">
    <property type="entry name" value="Hect, E3 ligase catalytic domains"/>
    <property type="match status" value="2"/>
</dbReference>
<evidence type="ECO:0000256" key="5">
    <source>
        <dbReference type="ARBA" id="ARBA00022786"/>
    </source>
</evidence>
<feature type="region of interest" description="Disordered" evidence="7">
    <location>
        <begin position="1"/>
        <end position="24"/>
    </location>
</feature>
<feature type="domain" description="B30.2/SPRY" evidence="8">
    <location>
        <begin position="685"/>
        <end position="862"/>
    </location>
</feature>
<dbReference type="GO" id="GO:0005737">
    <property type="term" value="C:cytoplasm"/>
    <property type="evidence" value="ECO:0007669"/>
    <property type="project" value="TreeGrafter"/>
</dbReference>
<dbReference type="Pfam" id="PF00632">
    <property type="entry name" value="HECT"/>
    <property type="match status" value="1"/>
</dbReference>
<accession>A0A0D2NUI7</accession>
<feature type="region of interest" description="Disordered" evidence="7">
    <location>
        <begin position="120"/>
        <end position="174"/>
    </location>
</feature>
<dbReference type="PROSITE" id="PS50188">
    <property type="entry name" value="B302_SPRY"/>
    <property type="match status" value="2"/>
</dbReference>
<keyword evidence="4" id="KW-0808">Transferase</keyword>
<keyword evidence="5 6" id="KW-0833">Ubl conjugation pathway</keyword>
<feature type="domain" description="B30.2/SPRY" evidence="8">
    <location>
        <begin position="500"/>
        <end position="693"/>
    </location>
</feature>
<dbReference type="STRING" id="145388.A0A0D2NUI7"/>
<feature type="compositionally biased region" description="Low complexity" evidence="7">
    <location>
        <begin position="125"/>
        <end position="148"/>
    </location>
</feature>
<dbReference type="PANTHER" id="PTHR11254">
    <property type="entry name" value="HECT DOMAIN UBIQUITIN-PROTEIN LIGASE"/>
    <property type="match status" value="1"/>
</dbReference>
<feature type="active site" description="Glycyl thioester intermediate" evidence="6">
    <location>
        <position position="2457"/>
    </location>
</feature>
<dbReference type="InterPro" id="IPR000569">
    <property type="entry name" value="HECT_dom"/>
</dbReference>
<evidence type="ECO:0000313" key="10">
    <source>
        <dbReference type="EMBL" id="KIZ07761.1"/>
    </source>
</evidence>
<evidence type="ECO:0000256" key="1">
    <source>
        <dbReference type="ARBA" id="ARBA00000885"/>
    </source>
</evidence>
<proteinExistence type="predicted"/>
<evidence type="ECO:0000256" key="7">
    <source>
        <dbReference type="SAM" id="MobiDB-lite"/>
    </source>
</evidence>
<dbReference type="KEGG" id="mng:MNEG_0180"/>
<dbReference type="SMART" id="SM00119">
    <property type="entry name" value="HECTc"/>
    <property type="match status" value="1"/>
</dbReference>
<dbReference type="GO" id="GO:0006511">
    <property type="term" value="P:ubiquitin-dependent protein catabolic process"/>
    <property type="evidence" value="ECO:0007669"/>
    <property type="project" value="TreeGrafter"/>
</dbReference>
<evidence type="ECO:0000256" key="6">
    <source>
        <dbReference type="PROSITE-ProRule" id="PRU00104"/>
    </source>
</evidence>
<dbReference type="GO" id="GO:0000209">
    <property type="term" value="P:protein polyubiquitination"/>
    <property type="evidence" value="ECO:0007669"/>
    <property type="project" value="TreeGrafter"/>
</dbReference>
<dbReference type="Gene3D" id="2.60.120.920">
    <property type="match status" value="4"/>
</dbReference>
<dbReference type="OrthoDB" id="8068875at2759"/>
<gene>
    <name evidence="10" type="ORF">MNEG_0180</name>
</gene>
<dbReference type="Proteomes" id="UP000054498">
    <property type="component" value="Unassembled WGS sequence"/>
</dbReference>
<dbReference type="SUPFAM" id="SSF49899">
    <property type="entry name" value="Concanavalin A-like lectins/glucanases"/>
    <property type="match status" value="4"/>
</dbReference>
<evidence type="ECO:0000259" key="8">
    <source>
        <dbReference type="PROSITE" id="PS50188"/>
    </source>
</evidence>
<dbReference type="Gene3D" id="3.40.50.150">
    <property type="entry name" value="Vaccinia Virus protein VP39"/>
    <property type="match status" value="1"/>
</dbReference>
<dbReference type="SMART" id="SM00449">
    <property type="entry name" value="SPRY"/>
    <property type="match status" value="3"/>
</dbReference>
<feature type="compositionally biased region" description="Low complexity" evidence="7">
    <location>
        <begin position="366"/>
        <end position="377"/>
    </location>
</feature>
<feature type="compositionally biased region" description="Acidic residues" evidence="7">
    <location>
        <begin position="1728"/>
        <end position="1738"/>
    </location>
</feature>
<dbReference type="PANTHER" id="PTHR11254:SF67">
    <property type="entry name" value="E3 UBIQUITIN-PROTEIN LIGASE HUWE1"/>
    <property type="match status" value="1"/>
</dbReference>
<keyword evidence="11" id="KW-1185">Reference proteome</keyword>
<feature type="region of interest" description="Disordered" evidence="7">
    <location>
        <begin position="366"/>
        <end position="385"/>
    </location>
</feature>
<keyword evidence="10" id="KW-0436">Ligase</keyword>
<dbReference type="PROSITE" id="PS50237">
    <property type="entry name" value="HECT"/>
    <property type="match status" value="1"/>
</dbReference>
<feature type="region of interest" description="Disordered" evidence="7">
    <location>
        <begin position="1557"/>
        <end position="1583"/>
    </location>
</feature>
<dbReference type="InterPro" id="IPR029063">
    <property type="entry name" value="SAM-dependent_MTases_sf"/>
</dbReference>
<dbReference type="CDD" id="cd12885">
    <property type="entry name" value="SPRY_RanBP_like"/>
    <property type="match status" value="1"/>
</dbReference>
<evidence type="ECO:0000259" key="9">
    <source>
        <dbReference type="PROSITE" id="PS50237"/>
    </source>
</evidence>
<dbReference type="Pfam" id="PF01135">
    <property type="entry name" value="PCMT"/>
    <property type="match status" value="1"/>
</dbReference>
<feature type="compositionally biased region" description="Gly residues" evidence="7">
    <location>
        <begin position="1739"/>
        <end position="1750"/>
    </location>
</feature>
<protein>
    <recommendedName>
        <fullName evidence="3">HECT-type E3 ubiquitin transferase</fullName>
        <ecNumber evidence="3">2.3.2.26</ecNumber>
    </recommendedName>
</protein>
<dbReference type="InterPro" id="IPR003877">
    <property type="entry name" value="SPRY_dom"/>
</dbReference>
<dbReference type="Gene3D" id="3.30.2160.10">
    <property type="entry name" value="Hect, E3 ligase catalytic domain"/>
    <property type="match status" value="1"/>
</dbReference>
<dbReference type="RefSeq" id="XP_013906780.1">
    <property type="nucleotide sequence ID" value="XM_014051326.1"/>
</dbReference>
<dbReference type="GO" id="GO:0061630">
    <property type="term" value="F:ubiquitin protein ligase activity"/>
    <property type="evidence" value="ECO:0007669"/>
    <property type="project" value="UniProtKB-EC"/>
</dbReference>
<evidence type="ECO:0000313" key="11">
    <source>
        <dbReference type="Proteomes" id="UP000054498"/>
    </source>
</evidence>
<organism evidence="10 11">
    <name type="scientific">Monoraphidium neglectum</name>
    <dbReference type="NCBI Taxonomy" id="145388"/>
    <lineage>
        <taxon>Eukaryota</taxon>
        <taxon>Viridiplantae</taxon>
        <taxon>Chlorophyta</taxon>
        <taxon>core chlorophytes</taxon>
        <taxon>Chlorophyceae</taxon>
        <taxon>CS clade</taxon>
        <taxon>Sphaeropleales</taxon>
        <taxon>Selenastraceae</taxon>
        <taxon>Monoraphidium</taxon>
    </lineage>
</organism>
<feature type="domain" description="HECT" evidence="9">
    <location>
        <begin position="2115"/>
        <end position="2489"/>
    </location>
</feature>
<dbReference type="EMBL" id="KK100233">
    <property type="protein sequence ID" value="KIZ07761.1"/>
    <property type="molecule type" value="Genomic_DNA"/>
</dbReference>
<comment type="pathway">
    <text evidence="2">Protein modification; protein ubiquitination.</text>
</comment>
<reference evidence="10 11" key="1">
    <citation type="journal article" date="2013" name="BMC Genomics">
        <title>Reconstruction of the lipid metabolism for the microalga Monoraphidium neglectum from its genome sequence reveals characteristics suitable for biofuel production.</title>
        <authorList>
            <person name="Bogen C."/>
            <person name="Al-Dilaimi A."/>
            <person name="Albersmeier A."/>
            <person name="Wichmann J."/>
            <person name="Grundmann M."/>
            <person name="Rupp O."/>
            <person name="Lauersen K.J."/>
            <person name="Blifernez-Klassen O."/>
            <person name="Kalinowski J."/>
            <person name="Goesmann A."/>
            <person name="Mussgnug J.H."/>
            <person name="Kruse O."/>
        </authorList>
    </citation>
    <scope>NUCLEOTIDE SEQUENCE [LARGE SCALE GENOMIC DNA]</scope>
    <source>
        <strain evidence="10 11">SAG 48.87</strain>
    </source>
</reference>
<feature type="region of interest" description="Disordered" evidence="7">
    <location>
        <begin position="1725"/>
        <end position="1750"/>
    </location>
</feature>
<dbReference type="GO" id="GO:0016874">
    <property type="term" value="F:ligase activity"/>
    <property type="evidence" value="ECO:0007669"/>
    <property type="project" value="UniProtKB-KW"/>
</dbReference>
<feature type="region of interest" description="Disordered" evidence="7">
    <location>
        <begin position="2266"/>
        <end position="2294"/>
    </location>
</feature>
<dbReference type="InterPro" id="IPR050409">
    <property type="entry name" value="E3_ubiq-protein_ligase"/>
</dbReference>
<dbReference type="InterPro" id="IPR044736">
    <property type="entry name" value="Gid1/RanBPM/SPLA_SPRY"/>
</dbReference>
<sequence>MAAAAPAPAAGGPAAPRPPAPVHKSTAIIPGWSRPLSSQALTIECQKITQPSRSAAPKECYGVMELEVMKFVAYCGGLTIKLRVDDLQHGPVDSLTWGLAALRPCPALANTNVVVHPAGAGGGSSASPVPGSPTRTAANASGRASSSSPLPMGSFGAAAAGPHGPNKASPVTAMSVDNPSRKALYAICATACVARPARGDILSMDLSPKEDGQPVIMVTLAHNDTPLMRAALPCASIAALQMYPFITAQPGMVVSLHEALTPSPLFTWYSPTSATADIQMADLDTCVKYNTTAATNAAGVGEFHGSTTFTGGRHRWTVQLDNMGPHPGHVFVGLVSSEHTQAPSSSILAASLPQALAGRALGAAQQQAAPGASPSAASGGGGGGSGTAAVPAAAAAAAAAAAVAQSPILPFGAQAAAAPAASATDAVADVPRGKWGVWVKLPGSAGVTAASSAPPPHDGCVQVVESSSNHCCITVDLDLIGGYAKFFRNGHLLGSAFTGLVAPISPALAFLQGANQHLQAGLVNITKLQQLDLEWNAEACSGDLRISGRSVQKVSEVFGDYSTVLANQGFISGVHLWLVKVNHLSEPDSIFIGVCRGCMPLDQDPQDLRDRTYYLSNGVIRVGGRRVATSNANFTKGDIVGVVLDADQGEIVFLRNGIEQGRARGIRGRLYPFVSMDSELDQITLLGSYTLPLNRTPRTLADMEWDTVGRGADLELSSNCLTATKSSSAAASTVTGTILYADRGCHEFHVILDSLGPDGIWVGVAAPTMDTAKCVGDAGCGWALHSDGDRRFGGREEEFTSAFKNGDVLTVGMDLGRGTLRFSRNGVHLGEAFTGVTGPLVAAVTLASEESKVTIQNRPTVLNMGEYTGELRWDEVRAGRDLHVIDGLTVTKMSNEGGDYATVLGTLCVASGQHSWNVYVNHVEDSNLFIGVTVGGHDLNADPQEMKSRTYYLSNGTIRVAGKLVTRCAEPYAEGDLVTVQLDMDATSRHIAFYKNGVLQGAGDGLPEEVWPYISLDNIMDSITLHSSSMFLDLALSLKWNALRASPWANISADGSVATLKPAAALDSFLGQATVLGMREYSKTEVHSWVVRLEQPSDGLSTNFLVGVAPAGMDLNHSIGQEGCGIGLDYYGYIYVNGRYFHVSNLSQWQAVAKPCRGSTARHKGKAGPMFTFHEGRCEITLTLDLKEGTLRFSSGGHSIGTIANVKGPLHAALTLTSPRQSAVLAPGPIGKMEHTAEELVNILKAKGHLNNPRAEAAMLLVPRDLFVPRDRHREAFRDQKVTVRMPDGSTLTMPPPSVVATALEALDLAPGRSFLDVGCGSGYVAAVAAMMVGPGSAVHGIECVASRLEGARGNLRRLRERLPSSNHLVAAATPAAAAASNAVEALSGAVLSLGNVLVPECTEGVQYDALYCDTSVSEEDLPTFLSLLKPSGRAVVVLEEELLLLTRGGGADPHNFVRSVLAKVSGDFGELEDPTPWEVQEAISRIKAREHRKGLEQAKGEVGHLRSFELQELQQRMAGAMARIAELEATLQRGTASAAGGRGSVPDDTRAVIRDTKAHRRVTRGSPQPGARSPAGGGQCGDLVDEEDELAVLGGGGKAVAGNGGGTMAEKLAAADSLSSGGKIGTAVYPDRSAGGAELLAALGVQQLSGAEVTKVVRGSTAVRVGDTNVFAGAYKGTPCRVWRLALPQPVSALELQRACSRFCCAHPNVAAILGACIQPDDAATPMDEDSGGDDSSGEGGNGSDGGGGAEDRLLEGGCTLWVVEERHGDTSLAARLDRGLLSWQHAVAIAADAGAALAYLQTVQRLAPCAGLDDGALACDSPALAAPLSPLAVAHMVAPSAMQLAAGSGAAKLSLVPAMLAQLEFSLGLAPMGARICEAQEQLMPYIHPSQMFGSGARTGPRAGTSEAGAECGGAAVFDPLYGFAVVLLQLLTEQQPTGLLGTVRQALRAGTLFNLVPRTPAAGQEVVSIGEDMARMALRCAESVSGGAAGGTGSKGSGSIGSSQADGGIFGTSLERDVLPALAALKTRLAALGAAAVSWEAVEELLLVPLAAPGSIPGGSGGRRWVRQDFKVRRRLFIEEAAKLAAEGPIHKIEVRRSRCFKDSVNTFSGKGQNVWRQPLKVTFIGEAGMDSGGVTREWFSCICSALSRGSLDLFWAGGPNTNQLYVNPLSSSPSHLKRFHFVGMFMAKALLESAARAKELGPISLNLRFCEPFWKLMLGIPLSLLDLQALDPTEFRSLLQILELDIDGLIFETFAWSFTHTRRGGGGKDEPEVPALPSGASPFSGDSSTKVEASIPLKPGGSHVRVTNANKREYVLLKAQKMLMGAVETQMSAVIDAFHSLVPRELVDKYGFTPLELQLLVCGEQAIDISDLRSSCKYEDGYTGKEDQVQWFWAAVESFDDVQRRQLLQFWSGSDGMPVEGFASLEPAFHIVSVDRMYDRTDRTARLPAAHTCFRQLDLPRYRSYEELREKVVTAITMGQGYMALS</sequence>
<dbReference type="InterPro" id="IPR013320">
    <property type="entry name" value="ConA-like_dom_sf"/>
</dbReference>
<dbReference type="CDD" id="cd00078">
    <property type="entry name" value="HECTc"/>
    <property type="match status" value="1"/>
</dbReference>
<dbReference type="GeneID" id="25726298"/>
<dbReference type="Pfam" id="PF00622">
    <property type="entry name" value="SPRY"/>
    <property type="match status" value="2"/>
</dbReference>
<dbReference type="InterPro" id="IPR035983">
    <property type="entry name" value="Hect_E3_ubiquitin_ligase"/>
</dbReference>
<evidence type="ECO:0000256" key="4">
    <source>
        <dbReference type="ARBA" id="ARBA00022679"/>
    </source>
</evidence>
<dbReference type="CDD" id="cd11709">
    <property type="entry name" value="SPRY"/>
    <property type="match status" value="2"/>
</dbReference>
<feature type="compositionally biased region" description="Low complexity" evidence="7">
    <location>
        <begin position="1"/>
        <end position="14"/>
    </location>
</feature>